<feature type="transmembrane region" description="Helical" evidence="5">
    <location>
        <begin position="611"/>
        <end position="630"/>
    </location>
</feature>
<feature type="compositionally biased region" description="Basic and acidic residues" evidence="4">
    <location>
        <begin position="310"/>
        <end position="332"/>
    </location>
</feature>
<accession>A0A4S4LNB1</accession>
<gene>
    <name evidence="6" type="ORF">EW146_g6535</name>
</gene>
<protein>
    <recommendedName>
        <fullName evidence="8">FAD/NAD(P)-binding domain-containing protein</fullName>
    </recommendedName>
</protein>
<feature type="region of interest" description="Disordered" evidence="4">
    <location>
        <begin position="478"/>
        <end position="499"/>
    </location>
</feature>
<sequence>MSTLSLALTAITNDLRLFVHDIDDAAKQDDVLELFNPWRVFILALNIAYILCQVLLIYIFKPAPPESNELKKPFGRIAVIGAGLTGISSAAHAIAHNFEVVIYEASDRPGGIWAHVNKTSGLQINSLIYRFHPAVLWSCAYPLRDEILSEIKRVWKEYKLESRTRMNTRVTSVTRASGTTSPGARWVVNDGRDGEFDAVIVTVGTCGQPMMVPFKGMPEGKLQPKDNSVEKGKEEDAKRDEDTKRRGLGRRENESRRDDEVHAADLDPRDEGAPSFADIAKHPPMPVPVPPASLEEDKSGPSQSQNVQGEEARLDDTHNESHVQDESKHSQEGDNGVFAGQVLHSSELDDADIEGKTVLVIGSGASGVEAVETALQRGAKEPVLMVARDDKWIIPRNIVVDTSISAQPFGREMPLSFLWETFLKVWHYRSAGNLVPVDKGIYEGTPIVNDKFLHHVRCGCVKYVRGDTLRLTKRGARVRVRPRGSKSGSTGPAGQEEGQDYPIEEFEGDVVVLSTGFKKPDVDFLPKDLFPKDYERPDLYLQNFSTEDWSVLLTNSAYVNAIGTVGHFHIGIYTRILLMFLLDKDARPPPKDMKLWVDALRFVKRGARGGALGFFTYMELTIWFLMFHVFRPNRLRWIFFVMQGWGLNVNKVGE</sequence>
<dbReference type="InterPro" id="IPR036188">
    <property type="entry name" value="FAD/NAD-bd_sf"/>
</dbReference>
<dbReference type="InterPro" id="IPR050346">
    <property type="entry name" value="FMO-like"/>
</dbReference>
<evidence type="ECO:0000256" key="5">
    <source>
        <dbReference type="SAM" id="Phobius"/>
    </source>
</evidence>
<evidence type="ECO:0000256" key="4">
    <source>
        <dbReference type="SAM" id="MobiDB-lite"/>
    </source>
</evidence>
<keyword evidence="7" id="KW-1185">Reference proteome</keyword>
<dbReference type="Pfam" id="PF13450">
    <property type="entry name" value="NAD_binding_8"/>
    <property type="match status" value="1"/>
</dbReference>
<keyword evidence="3" id="KW-0560">Oxidoreductase</keyword>
<keyword evidence="1" id="KW-0285">Flavoprotein</keyword>
<evidence type="ECO:0000313" key="7">
    <source>
        <dbReference type="Proteomes" id="UP000310158"/>
    </source>
</evidence>
<organism evidence="6 7">
    <name type="scientific">Bondarzewia mesenterica</name>
    <dbReference type="NCBI Taxonomy" id="1095465"/>
    <lineage>
        <taxon>Eukaryota</taxon>
        <taxon>Fungi</taxon>
        <taxon>Dikarya</taxon>
        <taxon>Basidiomycota</taxon>
        <taxon>Agaricomycotina</taxon>
        <taxon>Agaricomycetes</taxon>
        <taxon>Russulales</taxon>
        <taxon>Bondarzewiaceae</taxon>
        <taxon>Bondarzewia</taxon>
    </lineage>
</organism>
<name>A0A4S4LNB1_9AGAM</name>
<comment type="caution">
    <text evidence="6">The sequence shown here is derived from an EMBL/GenBank/DDBJ whole genome shotgun (WGS) entry which is preliminary data.</text>
</comment>
<dbReference type="EMBL" id="SGPL01000331">
    <property type="protein sequence ID" value="THH13712.1"/>
    <property type="molecule type" value="Genomic_DNA"/>
</dbReference>
<dbReference type="GO" id="GO:0016491">
    <property type="term" value="F:oxidoreductase activity"/>
    <property type="evidence" value="ECO:0007669"/>
    <property type="project" value="UniProtKB-KW"/>
</dbReference>
<dbReference type="PANTHER" id="PTHR23023">
    <property type="entry name" value="DIMETHYLANILINE MONOOXYGENASE"/>
    <property type="match status" value="1"/>
</dbReference>
<dbReference type="AlphaFoldDB" id="A0A4S4LNB1"/>
<evidence type="ECO:0008006" key="8">
    <source>
        <dbReference type="Google" id="ProtNLM"/>
    </source>
</evidence>
<dbReference type="SUPFAM" id="SSF51905">
    <property type="entry name" value="FAD/NAD(P)-binding domain"/>
    <property type="match status" value="2"/>
</dbReference>
<dbReference type="OrthoDB" id="66881at2759"/>
<evidence type="ECO:0000256" key="2">
    <source>
        <dbReference type="ARBA" id="ARBA00022827"/>
    </source>
</evidence>
<proteinExistence type="predicted"/>
<feature type="transmembrane region" description="Helical" evidence="5">
    <location>
        <begin position="40"/>
        <end position="60"/>
    </location>
</feature>
<dbReference type="Gene3D" id="3.50.50.60">
    <property type="entry name" value="FAD/NAD(P)-binding domain"/>
    <property type="match status" value="2"/>
</dbReference>
<keyword evidence="5" id="KW-0812">Transmembrane</keyword>
<keyword evidence="2" id="KW-0274">FAD</keyword>
<keyword evidence="5" id="KW-1133">Transmembrane helix</keyword>
<feature type="region of interest" description="Disordered" evidence="4">
    <location>
        <begin position="211"/>
        <end position="335"/>
    </location>
</feature>
<reference evidence="6 7" key="1">
    <citation type="submission" date="2019-02" db="EMBL/GenBank/DDBJ databases">
        <title>Genome sequencing of the rare red list fungi Bondarzewia mesenterica.</title>
        <authorList>
            <person name="Buettner E."/>
            <person name="Kellner H."/>
        </authorList>
    </citation>
    <scope>NUCLEOTIDE SEQUENCE [LARGE SCALE GENOMIC DNA]</scope>
    <source>
        <strain evidence="6 7">DSM 108281</strain>
    </source>
</reference>
<feature type="compositionally biased region" description="Basic and acidic residues" evidence="4">
    <location>
        <begin position="222"/>
        <end position="272"/>
    </location>
</feature>
<dbReference type="Proteomes" id="UP000310158">
    <property type="component" value="Unassembled WGS sequence"/>
</dbReference>
<evidence type="ECO:0000313" key="6">
    <source>
        <dbReference type="EMBL" id="THH13712.1"/>
    </source>
</evidence>
<keyword evidence="5" id="KW-0472">Membrane</keyword>
<evidence type="ECO:0000256" key="1">
    <source>
        <dbReference type="ARBA" id="ARBA00022630"/>
    </source>
</evidence>
<dbReference type="PRINTS" id="PR00419">
    <property type="entry name" value="ADXRDTASE"/>
</dbReference>
<evidence type="ECO:0000256" key="3">
    <source>
        <dbReference type="ARBA" id="ARBA00023002"/>
    </source>
</evidence>